<name>A0A059F947_9PROT</name>
<keyword evidence="3 5" id="KW-0732">Signal</keyword>
<evidence type="ECO:0000256" key="5">
    <source>
        <dbReference type="SAM" id="SignalP"/>
    </source>
</evidence>
<dbReference type="EMBL" id="ARYI01000020">
    <property type="protein sequence ID" value="KCZ87048.1"/>
    <property type="molecule type" value="Genomic_DNA"/>
</dbReference>
<evidence type="ECO:0000256" key="2">
    <source>
        <dbReference type="ARBA" id="ARBA00009387"/>
    </source>
</evidence>
<dbReference type="SUPFAM" id="SSF53955">
    <property type="entry name" value="Lysozyme-like"/>
    <property type="match status" value="1"/>
</dbReference>
<feature type="region of interest" description="Disordered" evidence="4">
    <location>
        <begin position="21"/>
        <end position="45"/>
    </location>
</feature>
<dbReference type="GO" id="GO:0042597">
    <property type="term" value="C:periplasmic space"/>
    <property type="evidence" value="ECO:0007669"/>
    <property type="project" value="InterPro"/>
</dbReference>
<dbReference type="CDD" id="cd13401">
    <property type="entry name" value="Slt70-like"/>
    <property type="match status" value="1"/>
</dbReference>
<evidence type="ECO:0000256" key="4">
    <source>
        <dbReference type="SAM" id="MobiDB-lite"/>
    </source>
</evidence>
<feature type="domain" description="Transglycosylase SLT" evidence="6">
    <location>
        <begin position="569"/>
        <end position="674"/>
    </location>
</feature>
<accession>A0A059F947</accession>
<organism evidence="7 8">
    <name type="scientific">Hyphomonas hirschiana VP5</name>
    <dbReference type="NCBI Taxonomy" id="1280951"/>
    <lineage>
        <taxon>Bacteria</taxon>
        <taxon>Pseudomonadati</taxon>
        <taxon>Pseudomonadota</taxon>
        <taxon>Alphaproteobacteria</taxon>
        <taxon>Hyphomonadales</taxon>
        <taxon>Hyphomonadaceae</taxon>
        <taxon>Hyphomonas</taxon>
    </lineage>
</organism>
<evidence type="ECO:0000256" key="1">
    <source>
        <dbReference type="ARBA" id="ARBA00007734"/>
    </source>
</evidence>
<dbReference type="AlphaFoldDB" id="A0A059F947"/>
<dbReference type="PANTHER" id="PTHR37423:SF2">
    <property type="entry name" value="MEMBRANE-BOUND LYTIC MUREIN TRANSGLYCOSYLASE C"/>
    <property type="match status" value="1"/>
</dbReference>
<dbReference type="GO" id="GO:0016020">
    <property type="term" value="C:membrane"/>
    <property type="evidence" value="ECO:0007669"/>
    <property type="project" value="InterPro"/>
</dbReference>
<dbReference type="Gene3D" id="1.10.530.10">
    <property type="match status" value="1"/>
</dbReference>
<evidence type="ECO:0000256" key="3">
    <source>
        <dbReference type="ARBA" id="ARBA00022729"/>
    </source>
</evidence>
<dbReference type="PANTHER" id="PTHR37423">
    <property type="entry name" value="SOLUBLE LYTIC MUREIN TRANSGLYCOSYLASE-RELATED"/>
    <property type="match status" value="1"/>
</dbReference>
<comment type="caution">
    <text evidence="7">The sequence shown here is derived from an EMBL/GenBank/DDBJ whole genome shotgun (WGS) entry which is preliminary data.</text>
</comment>
<evidence type="ECO:0000313" key="7">
    <source>
        <dbReference type="EMBL" id="KCZ87048.1"/>
    </source>
</evidence>
<reference evidence="7 8" key="1">
    <citation type="submission" date="2013-04" db="EMBL/GenBank/DDBJ databases">
        <title>Hyphomonas hirschiana VP5 Genome Sequencing.</title>
        <authorList>
            <person name="Lai Q."/>
            <person name="Shao Z."/>
        </authorList>
    </citation>
    <scope>NUCLEOTIDE SEQUENCE [LARGE SCALE GENOMIC DNA]</scope>
    <source>
        <strain evidence="7 8">VP5</strain>
    </source>
</reference>
<evidence type="ECO:0000313" key="8">
    <source>
        <dbReference type="Proteomes" id="UP000025061"/>
    </source>
</evidence>
<dbReference type="InterPro" id="IPR000189">
    <property type="entry name" value="Transglyc_AS"/>
</dbReference>
<evidence type="ECO:0000259" key="6">
    <source>
        <dbReference type="Pfam" id="PF01464"/>
    </source>
</evidence>
<dbReference type="GO" id="GO:0008933">
    <property type="term" value="F:peptidoglycan lytic transglycosylase activity"/>
    <property type="evidence" value="ECO:0007669"/>
    <property type="project" value="InterPro"/>
</dbReference>
<dbReference type="Pfam" id="PF01464">
    <property type="entry name" value="SLT"/>
    <property type="match status" value="1"/>
</dbReference>
<dbReference type="RefSeq" id="WP_011647777.1">
    <property type="nucleotide sequence ID" value="NZ_ARYI01000020.1"/>
</dbReference>
<dbReference type="SUPFAM" id="SSF48435">
    <property type="entry name" value="Bacterial muramidases"/>
    <property type="match status" value="1"/>
</dbReference>
<comment type="similarity">
    <text evidence="1">Belongs to the transglycosylase Slt family.</text>
</comment>
<dbReference type="InterPro" id="IPR008939">
    <property type="entry name" value="Lytic_TGlycosylase_superhlx_U"/>
</dbReference>
<keyword evidence="8" id="KW-1185">Reference proteome</keyword>
<gene>
    <name evidence="7" type="ORF">HHI_16232</name>
</gene>
<dbReference type="GO" id="GO:0004553">
    <property type="term" value="F:hydrolase activity, hydrolyzing O-glycosyl compounds"/>
    <property type="evidence" value="ECO:0007669"/>
    <property type="project" value="InterPro"/>
</dbReference>
<comment type="similarity">
    <text evidence="2">Belongs to the virb1 family.</text>
</comment>
<dbReference type="InterPro" id="IPR008258">
    <property type="entry name" value="Transglycosylase_SLT_dom_1"/>
</dbReference>
<dbReference type="GO" id="GO:0000270">
    <property type="term" value="P:peptidoglycan metabolic process"/>
    <property type="evidence" value="ECO:0007669"/>
    <property type="project" value="InterPro"/>
</dbReference>
<feature type="signal peptide" evidence="5">
    <location>
        <begin position="1"/>
        <end position="21"/>
    </location>
</feature>
<dbReference type="InterPro" id="IPR023346">
    <property type="entry name" value="Lysozyme-like_dom_sf"/>
</dbReference>
<dbReference type="OrthoDB" id="9815002at2"/>
<dbReference type="Gene3D" id="1.25.20.10">
    <property type="entry name" value="Bacterial muramidases"/>
    <property type="match status" value="1"/>
</dbReference>
<dbReference type="PATRIC" id="fig|1280951.3.peg.3272"/>
<feature type="chain" id="PRO_5001577860" evidence="5">
    <location>
        <begin position="22"/>
        <end position="730"/>
    </location>
</feature>
<proteinExistence type="inferred from homology"/>
<dbReference type="PROSITE" id="PS00922">
    <property type="entry name" value="TRANSGLYCOSYLASE"/>
    <property type="match status" value="1"/>
</dbReference>
<sequence length="730" mass="79618">MLRISAVFVAISFLLTGTSAASRPEAPSLKPRADSPAPPPAQMAETTPAPVLRALTPGVILPGAAPAQPGAAPVPTPAANGAQLPAVAPSALTAQPVNPTSVAQLKAALSAIDRGAWSEVTRIQYETSDPAVRDMILWKRASDGVPGTTFDEINYALTTLSTWPLTDRMRRRAEEIIGDSNLTAEAKVKWLEESGPITGAGKVALATALRQSGQAARAQEVIRDVWRNNTLESSVQRTVLASWGQSLSQDDHRARVDFLLWTGQRSDAQALKPQLTADYRNLVDARIALSQRARNVDAAIEAVPANLQNHPGLLYERANWRRAKNMDDAVAPLLTQINGKDVPAAGRGRLWDERAIAIRNDLKARNYSRAYAMAAPHGMSAGADFAEAEWLSGWIALRLNGDATRGLKHFETMTNGVGSPVSLTRGQYWTGRARDALGQSDQAALAYSAAAAHKYTYYGQLSAERLGDRTINFGPAIAPAPEELAAFDTNPMVRALRLIGATGEMGLYRTFSHHLDDILSTPAEFELLAQLNHQYDQPDTAVRAGKAGLFKGVLAPDAAYPILMHPLSRQPEVERAFILAITRQESEFNPNARSPVGALGLMQFMPSTARNEARLRGMPYEQSWLTNDPAYNMTLGGLHLDTLLKQFNGSYIMTAAAYNAGPSRPSQWARDYGDPRTGQIDPVDWVEFVPFSETRNYIQRVLENIQVYRHRISGEEADIQITEDLKRGRR</sequence>
<protein>
    <submittedName>
        <fullName evidence="7">Slt family transglycosylase</fullName>
    </submittedName>
</protein>
<dbReference type="Proteomes" id="UP000025061">
    <property type="component" value="Unassembled WGS sequence"/>
</dbReference>